<proteinExistence type="inferred from homology"/>
<dbReference type="InterPro" id="IPR003869">
    <property type="entry name" value="Polysac_CapD-like"/>
</dbReference>
<dbReference type="InterPro" id="IPR029063">
    <property type="entry name" value="SAM-dependent_MTases_sf"/>
</dbReference>
<evidence type="ECO:0000256" key="1">
    <source>
        <dbReference type="ARBA" id="ARBA00007430"/>
    </source>
</evidence>
<evidence type="ECO:0000259" key="3">
    <source>
        <dbReference type="Pfam" id="PF02719"/>
    </source>
</evidence>
<dbReference type="SUPFAM" id="SSF51735">
    <property type="entry name" value="NAD(P)-binding Rossmann-fold domains"/>
    <property type="match status" value="1"/>
</dbReference>
<sequence>MGYRKKMILTFVLDSLFILAAIFLSSVLLYEFTFLAGSLFFITFMMNLFAFYIFSFAYRLHKKTWKYAGMKEMLTILKTAGFTILVTAVFQQLLMDVITYRILIAAFFFQVVFIGSSRLCWRLAKDNFIKSYADKKRTMVVGAGSAGTMVVRQLQQNRHCELIPVTFADDDVTKHHVEIYNIPVAGSIKDIPKIAKAYQIENIVVALPSIDKRRLNEIFQECVKTKVKTQVLPMLEDLVTGKRSVSQCRDVEAEDLLERDPIALDYEAIETSITDKVVLVTGAGGSIGSEICRQVFRFKPDQLILLGHGENSIYTIEMELLEMYEGQRVEIVTEIADIQDAGKISTIMNYYKPDVVYHAAAHKHVPLMERNPEEAIKNNVIGTRNVAEASSSSGVGSFVMVSSDKAVHATSVMGASKRLAEMVVQHMNKESTTSFNVVRFGNVLESRGSVIPLFKKQIQKGGPVTVTHPDMVRYFMTIPEASSLVIQAGSLAKGGEIFVLDMGQPVKIIDLAKNLIKLSGHSIDDIGIKFTGIRHGEKLYEEILSKNEVHNQQIHPKIYVGTSSNTFITEIEEIVKIYPLHDKESLREKLLELANRDSTTTRKEDVILSAEA</sequence>
<dbReference type="Pfam" id="PF13727">
    <property type="entry name" value="CoA_binding_3"/>
    <property type="match status" value="1"/>
</dbReference>
<reference evidence="4 5" key="1">
    <citation type="submission" date="2018-10" db="EMBL/GenBank/DDBJ databases">
        <title>Draft genome sequence of Bacillus salarius IM0101, isolated from a hypersaline soil in Inner Mongolia, China.</title>
        <authorList>
            <person name="Yamprayoonswat W."/>
            <person name="Boonvisut S."/>
            <person name="Jumpathong W."/>
            <person name="Sittihan S."/>
            <person name="Ruangsuj P."/>
            <person name="Wanthongcharoen S."/>
            <person name="Thongpramul N."/>
            <person name="Pimmason S."/>
            <person name="Yu B."/>
            <person name="Yasawong M."/>
        </authorList>
    </citation>
    <scope>NUCLEOTIDE SEQUENCE [LARGE SCALE GENOMIC DNA]</scope>
    <source>
        <strain evidence="4 5">IM0101</strain>
    </source>
</reference>
<accession>A0A3R9P055</accession>
<dbReference type="AlphaFoldDB" id="A0A3R9P055"/>
<dbReference type="PANTHER" id="PTHR43318">
    <property type="entry name" value="UDP-N-ACETYLGLUCOSAMINE 4,6-DEHYDRATASE"/>
    <property type="match status" value="1"/>
</dbReference>
<feature type="transmembrane region" description="Helical" evidence="2">
    <location>
        <begin position="75"/>
        <end position="94"/>
    </location>
</feature>
<dbReference type="OrthoDB" id="9803111at2"/>
<dbReference type="InterPro" id="IPR036291">
    <property type="entry name" value="NAD(P)-bd_dom_sf"/>
</dbReference>
<dbReference type="CDD" id="cd05237">
    <property type="entry name" value="UDP_invert_4-6DH_SDR_e"/>
    <property type="match status" value="1"/>
</dbReference>
<evidence type="ECO:0000256" key="2">
    <source>
        <dbReference type="SAM" id="Phobius"/>
    </source>
</evidence>
<gene>
    <name evidence="4" type="ORF">D7Z54_28250</name>
</gene>
<dbReference type="Gene3D" id="3.40.50.720">
    <property type="entry name" value="NAD(P)-binding Rossmann-like Domain"/>
    <property type="match status" value="2"/>
</dbReference>
<keyword evidence="2" id="KW-0812">Transmembrane</keyword>
<keyword evidence="2" id="KW-1133">Transmembrane helix</keyword>
<dbReference type="EMBL" id="RBVX01000045">
    <property type="protein sequence ID" value="RSL29997.1"/>
    <property type="molecule type" value="Genomic_DNA"/>
</dbReference>
<feature type="transmembrane region" description="Helical" evidence="2">
    <location>
        <begin position="7"/>
        <end position="28"/>
    </location>
</feature>
<dbReference type="Proteomes" id="UP000275076">
    <property type="component" value="Unassembled WGS sequence"/>
</dbReference>
<dbReference type="InterPro" id="IPR051203">
    <property type="entry name" value="Polysaccharide_Synthase-Rel"/>
</dbReference>
<evidence type="ECO:0000313" key="5">
    <source>
        <dbReference type="Proteomes" id="UP000275076"/>
    </source>
</evidence>
<dbReference type="RefSeq" id="WP_125561461.1">
    <property type="nucleotide sequence ID" value="NZ_RBVX01000045.1"/>
</dbReference>
<dbReference type="SUPFAM" id="SSF53335">
    <property type="entry name" value="S-adenosyl-L-methionine-dependent methyltransferases"/>
    <property type="match status" value="1"/>
</dbReference>
<comment type="similarity">
    <text evidence="1">Belongs to the polysaccharide synthase family.</text>
</comment>
<protein>
    <submittedName>
        <fullName evidence="4">Polysaccharide biosynthesis protein</fullName>
    </submittedName>
</protein>
<name>A0A3R9P055_9BACI</name>
<keyword evidence="2" id="KW-0472">Membrane</keyword>
<dbReference type="PANTHER" id="PTHR43318:SF1">
    <property type="entry name" value="POLYSACCHARIDE BIOSYNTHESIS PROTEIN EPSC-RELATED"/>
    <property type="match status" value="1"/>
</dbReference>
<comment type="caution">
    <text evidence="4">The sequence shown here is derived from an EMBL/GenBank/DDBJ whole genome shotgun (WGS) entry which is preliminary data.</text>
</comment>
<dbReference type="Pfam" id="PF02719">
    <property type="entry name" value="Polysacc_synt_2"/>
    <property type="match status" value="1"/>
</dbReference>
<keyword evidence="5" id="KW-1185">Reference proteome</keyword>
<feature type="domain" description="Polysaccharide biosynthesis protein CapD-like" evidence="3">
    <location>
        <begin position="278"/>
        <end position="560"/>
    </location>
</feature>
<organism evidence="4 5">
    <name type="scientific">Salibacterium salarium</name>
    <dbReference type="NCBI Taxonomy" id="284579"/>
    <lineage>
        <taxon>Bacteria</taxon>
        <taxon>Bacillati</taxon>
        <taxon>Bacillota</taxon>
        <taxon>Bacilli</taxon>
        <taxon>Bacillales</taxon>
        <taxon>Bacillaceae</taxon>
    </lineage>
</organism>
<evidence type="ECO:0000313" key="4">
    <source>
        <dbReference type="EMBL" id="RSL29997.1"/>
    </source>
</evidence>
<feature type="transmembrane region" description="Helical" evidence="2">
    <location>
        <begin position="34"/>
        <end position="54"/>
    </location>
</feature>